<dbReference type="SMART" id="SM00015">
    <property type="entry name" value="IQ"/>
    <property type="match status" value="5"/>
</dbReference>
<feature type="region of interest" description="Disordered" evidence="6">
    <location>
        <begin position="2438"/>
        <end position="2463"/>
    </location>
</feature>
<dbReference type="GO" id="GO:0051295">
    <property type="term" value="P:establishment of meiotic spindle localization"/>
    <property type="evidence" value="ECO:0007669"/>
    <property type="project" value="TreeGrafter"/>
</dbReference>
<dbReference type="PROSITE" id="PS50096">
    <property type="entry name" value="IQ"/>
    <property type="match status" value="5"/>
</dbReference>
<feature type="compositionally biased region" description="Basic residues" evidence="6">
    <location>
        <begin position="476"/>
        <end position="485"/>
    </location>
</feature>
<evidence type="ECO:0000313" key="8">
    <source>
        <dbReference type="Proteomes" id="UP001165122"/>
    </source>
</evidence>
<accession>A0A9W7ECR8</accession>
<keyword evidence="5" id="KW-0175">Coiled coil</keyword>
<dbReference type="GO" id="GO:0000922">
    <property type="term" value="C:spindle pole"/>
    <property type="evidence" value="ECO:0007669"/>
    <property type="project" value="TreeGrafter"/>
</dbReference>
<feature type="region of interest" description="Disordered" evidence="6">
    <location>
        <begin position="2801"/>
        <end position="2829"/>
    </location>
</feature>
<comment type="caution">
    <text evidence="7">The sequence shown here is derived from an EMBL/GenBank/DDBJ whole genome shotgun (WGS) entry which is preliminary data.</text>
</comment>
<feature type="region of interest" description="Disordered" evidence="6">
    <location>
        <begin position="1"/>
        <end position="51"/>
    </location>
</feature>
<dbReference type="EMBL" id="BRXW01000690">
    <property type="protein sequence ID" value="GMH74117.1"/>
    <property type="molecule type" value="Genomic_DNA"/>
</dbReference>
<keyword evidence="4" id="KW-0112">Calmodulin-binding</keyword>
<feature type="region of interest" description="Disordered" evidence="6">
    <location>
        <begin position="70"/>
        <end position="95"/>
    </location>
</feature>
<keyword evidence="2" id="KW-0963">Cytoplasm</keyword>
<organism evidence="7 8">
    <name type="scientific">Triparma laevis f. longispina</name>
    <dbReference type="NCBI Taxonomy" id="1714387"/>
    <lineage>
        <taxon>Eukaryota</taxon>
        <taxon>Sar</taxon>
        <taxon>Stramenopiles</taxon>
        <taxon>Ochrophyta</taxon>
        <taxon>Bolidophyceae</taxon>
        <taxon>Parmales</taxon>
        <taxon>Triparmaceae</taxon>
        <taxon>Triparma</taxon>
    </lineage>
</organism>
<feature type="region of interest" description="Disordered" evidence="6">
    <location>
        <begin position="466"/>
        <end position="485"/>
    </location>
</feature>
<feature type="compositionally biased region" description="Low complexity" evidence="6">
    <location>
        <begin position="322"/>
        <end position="332"/>
    </location>
</feature>
<sequence length="2829" mass="318457">MKRSHDSSPSRSTSWDNRVINTRNLKQYNAEDDVNNPYTRTDKFQKHIRRQRKLESLSHAPKVNLSRSLGTISGSLRPMEGNSLSMMGKGSEGKEQSVTVRNMSTITGGVTFSQFNSDRSSTVNPSAELNVLKAVLLREGYLRRLTDLSKQSQKILEPGLGDLLDILRISSVEVVEAINEWRGGLNKQVPFMWNGINYLVKMPSDLDFLNGCKPLTNWLRFRMDRNPFIIPLPLDQRPKTGSKKDGSLLTGHKTEEGANAEPGFMSIGGNLREGNFISTERTGGGNRSSKKKSSPSPFATPVINDPDLIVSKTSPSRKKASTKTTTQHKQSQIAPSTVGDLDLLRIRKAEKIILGEEAIQGQYLRDIHNRLVPAWQAERERFENTVAMDDNRPLSEEARVADVGLAPFAEQSGFGINPMSKAEEAKFLVSKDDSGLTKKSKKRAKKDATFEVPQGRSRANKIGGSLHTVTTAGTSGRKKAPSRRSRGAILDMDITRKTKENQELEEQLMELKGDLKIASGALSDMEVEAVGLSFEDEEDRESAAVKIQSEIRGVEAKSRVEAIRKRREQVEAAKQLVAMREKELAVKRRELEVKEEQRAYFKQVEKKSQDARRARELERKRRMLDEDQVLPEDEEEAITLEDISATSIQRIARGRQARAFYKKYKMMCERAATLIQGGLRGMFDRKIVRERRREQWASTTIKRLYRGRMARLEFAEKIREQKKGRAAIKIQTMMRGFFGKNRMQHKRALVNSARKAASSVSVRMLFPADLAELADAIQLPLVDFSKSFLPAAVLGLIKIVCLSLGAEDKDEKLAHYSRIGVRSKLDVGSEMTWEVAMKVLRRSSKLLRRMRALSAGPANRRPRLLHLPPTAVEAYKSYAHDPSFTEEAMRRIGRGAKAAVQLLRFCEGLFEVFDYQLEFLDDIGDVQAGWIQKLREQQREKRKVLIALEIRKRAVAVAADAAARAKAAGKAFGTAKAVMVEEGQLKVGCEKALEKIQYTEDVQEKKDFNEEQRVTNLANDAVVSAERDVLVAKEEYKRAETEANLGSELDRNRLPKLRAHMIEREVILRDAKTQHSLCVIRSDKDKKKRSECKMPLDGELLFRCSACGEAEALYKVAKEEKKQFASKHGGMKSLESLRGRDLEELEYIDKRIEASKKRLDEMNALLKTKIEMFELETKKKYDQEAMADASPQGWDEPTDEEKEEDRREDEVMAQEEKERMKEFVSTDILNDTVERPRPLLILIGRDVPMVGKQKLVHKMLTDLEGMFVRVSLSENHGIDVRAFQAALDAGSSVVADVDVGVSASARSTFLHAVAVTKKALVPNPMCICILGDNDNRKGNGSEVHLGAAEADLRVMRDGDLKRRLQTANHCERVLKSTDPNSCLVDDMVDLSLTEGPPSHTHVIVLEAVIVLLSPKNRFRHPDKNVASVSWQASRRLLAKTETLQKEIGEVDVCSIPDENLVVLQEYLAHENWPRIGEISHATDALLANLHEWATSVVEFAAMLRKNGGRPEVLTRRNPLNLFSAVITMTDAESAIAEEDESSKVGWRATYSSLVAPILEDVRAYREAININGAIHTVNVYLDCNRVFFSAYNPETSVSFVTSIHTREINGLLAPNSIERNEFGLRAPPQTRNEMFHRLVHLLVMERQSRLLGYRKTLACKRALKRILRETRRISGHLATVTVSEDSLGELRCHAYLPQFSADLELVVGLDMLFQVLANADGTLEAEQFKSDDAMTLLRPVTDRLAINPRRRTIEDMGMDPTRRMTEKKKRGGGGKGGRGLTLGMRMKGGPSRTLFETTYQFSGVTHIVTVGEVGRGGMLRVRVYNPASCECHEIRLSDTDRALVIDGACGDWRLWCDSLLKRLSLRRISKQVDSSGWGIGSARMDSYREDTKLDFNRTIFQTAKKIEVTMFGIRCTLAGFVDVGDQIEIRCVNMKSSEEHILGFSEDDMRTIAGLPEDATGVIKTLLADKESREGIIREMLKYIKYDDAHDKITFISEWMDKEAKVNSGVNVVKLDDGRLKISGVEKEVVLGGVDVESLKADVDELRKTVERGRKQTKWKVFASPTLEEESKEQEIYSLPEDCYDEEGAEKLDLYKLDLEKKFDYRPLGLRFARSAEELPDVPDELLSPTLKFEEVVSESVQVEGGEVEVVDETPGIVEVEKKKEAEEKEKDALDMLKENRLVFNQGVKVKHGVVESLSYERGMVMKVYESYDENMERVLRLEVYSPNNSGKGIVYIRGDVDLKEVLGPHVDELLEPENEEEMFHHIAHKRMKIAEGLWNEDTEVYEKNDDLFTVILTRNRLFKHTKMTPLGVGGDLDEEENRDKLIDRRAFRGRKLLRKAIKVSGILLQVQVFEIMPKDSTENDAPTLRFLAYDPSTGNKMMLEVPGSCVEELIIAERKEFITVISNRYAMADEMCNNLRLLFPRGMPPELVMNWSKGGDHGMEDGGEGGGKSKRPVEEKNKRSNDLLMRAGLNLQHLDGHVSYDAIVSVFVHKEVEDALRVNIYVPRISESCEVAVLEHEQRRVLNGRKAITYPRGEPIQTALGNVCKCLKLALQDDPKIAKKKNLVATFVYSEGKPWKAAYSRLEIDDPIVNRPVGQGGVVFIPADTRGDLVLRRGIKVSNVEVIVSVSSRGTGESPGHGLVIEAYDPVSAVTTVLHVVSGELQRLVNNREDVWEEDRVLETVELLLNRLVLERGPVGHLVMKLDRSVLPDLFATEEEKEEKRRVEEEKEEKEDGEAMDDIVDVVEEEEEAKFEQPLMADLENTTSRRVMAGPLGHVGSTTVIPGKVVYKQDGEGVTMTGRVTVGDEEDKKEDDEEAEGEAGVTMF</sequence>
<dbReference type="PANTHER" id="PTHR22706">
    <property type="entry name" value="ASSEMBLY FACTOR FOR SPINDLE MICROTUBULES"/>
    <property type="match status" value="1"/>
</dbReference>
<feature type="region of interest" description="Disordered" evidence="6">
    <location>
        <begin position="234"/>
        <end position="334"/>
    </location>
</feature>
<evidence type="ECO:0000256" key="6">
    <source>
        <dbReference type="SAM" id="MobiDB-lite"/>
    </source>
</evidence>
<reference evidence="8" key="1">
    <citation type="journal article" date="2023" name="Commun. Biol.">
        <title>Genome analysis of Parmales, the sister group of diatoms, reveals the evolutionary specialization of diatoms from phago-mixotrophs to photoautotrophs.</title>
        <authorList>
            <person name="Ban H."/>
            <person name="Sato S."/>
            <person name="Yoshikawa S."/>
            <person name="Yamada K."/>
            <person name="Nakamura Y."/>
            <person name="Ichinomiya M."/>
            <person name="Sato N."/>
            <person name="Blanc-Mathieu R."/>
            <person name="Endo H."/>
            <person name="Kuwata A."/>
            <person name="Ogata H."/>
        </authorList>
    </citation>
    <scope>NUCLEOTIDE SEQUENCE [LARGE SCALE GENOMIC DNA]</scope>
    <source>
        <strain evidence="8">NIES 3700</strain>
    </source>
</reference>
<dbReference type="OrthoDB" id="66612at2759"/>
<dbReference type="InterPro" id="IPR000048">
    <property type="entry name" value="IQ_motif_EF-hand-BS"/>
</dbReference>
<keyword evidence="3" id="KW-0677">Repeat</keyword>
<evidence type="ECO:0000256" key="3">
    <source>
        <dbReference type="ARBA" id="ARBA00022737"/>
    </source>
</evidence>
<evidence type="ECO:0000256" key="4">
    <source>
        <dbReference type="ARBA" id="ARBA00022860"/>
    </source>
</evidence>
<dbReference type="Gene3D" id="1.20.5.190">
    <property type="match status" value="1"/>
</dbReference>
<feature type="compositionally biased region" description="Acidic residues" evidence="6">
    <location>
        <begin position="2808"/>
        <end position="2822"/>
    </location>
</feature>
<gene>
    <name evidence="7" type="ORF">TrLO_g4789</name>
</gene>
<dbReference type="PANTHER" id="PTHR22706:SF1">
    <property type="entry name" value="ASSEMBLY FACTOR FOR SPINDLE MICROTUBULES"/>
    <property type="match status" value="1"/>
</dbReference>
<feature type="region of interest" description="Disordered" evidence="6">
    <location>
        <begin position="1762"/>
        <end position="1783"/>
    </location>
</feature>
<keyword evidence="8" id="KW-1185">Reference proteome</keyword>
<dbReference type="GO" id="GO:0000278">
    <property type="term" value="P:mitotic cell cycle"/>
    <property type="evidence" value="ECO:0007669"/>
    <property type="project" value="TreeGrafter"/>
</dbReference>
<feature type="compositionally biased region" description="Basic and acidic residues" evidence="6">
    <location>
        <begin position="236"/>
        <end position="256"/>
    </location>
</feature>
<feature type="compositionally biased region" description="Polar residues" evidence="6">
    <location>
        <begin position="15"/>
        <end position="27"/>
    </location>
</feature>
<dbReference type="GO" id="GO:0005737">
    <property type="term" value="C:cytoplasm"/>
    <property type="evidence" value="ECO:0007669"/>
    <property type="project" value="UniProtKB-SubCell"/>
</dbReference>
<evidence type="ECO:0000313" key="7">
    <source>
        <dbReference type="EMBL" id="GMH74117.1"/>
    </source>
</evidence>
<name>A0A9W7ECR8_9STRA</name>
<evidence type="ECO:0000256" key="5">
    <source>
        <dbReference type="SAM" id="Coils"/>
    </source>
</evidence>
<comment type="subcellular location">
    <subcellularLocation>
        <location evidence="1">Cytoplasm</location>
    </subcellularLocation>
</comment>
<proteinExistence type="predicted"/>
<evidence type="ECO:0000256" key="1">
    <source>
        <dbReference type="ARBA" id="ARBA00004496"/>
    </source>
</evidence>
<dbReference type="GO" id="GO:0007051">
    <property type="term" value="P:spindle organization"/>
    <property type="evidence" value="ECO:0007669"/>
    <property type="project" value="TreeGrafter"/>
</dbReference>
<dbReference type="InterPro" id="IPR051185">
    <property type="entry name" value="ASPM"/>
</dbReference>
<protein>
    <submittedName>
        <fullName evidence="7">Uncharacterized protein</fullName>
    </submittedName>
</protein>
<feature type="region of interest" description="Disordered" evidence="6">
    <location>
        <begin position="1184"/>
        <end position="1208"/>
    </location>
</feature>
<dbReference type="GO" id="GO:0005516">
    <property type="term" value="F:calmodulin binding"/>
    <property type="evidence" value="ECO:0007669"/>
    <property type="project" value="UniProtKB-KW"/>
</dbReference>
<feature type="coiled-coil region" evidence="5">
    <location>
        <begin position="494"/>
        <end position="521"/>
    </location>
</feature>
<dbReference type="Proteomes" id="UP001165122">
    <property type="component" value="Unassembled WGS sequence"/>
</dbReference>
<evidence type="ECO:0000256" key="2">
    <source>
        <dbReference type="ARBA" id="ARBA00022490"/>
    </source>
</evidence>